<proteinExistence type="predicted"/>
<accession>A0A0F9D766</accession>
<name>A0A0F9D766_9ZZZZ</name>
<protein>
    <submittedName>
        <fullName evidence="1">Uncharacterized protein</fullName>
    </submittedName>
</protein>
<dbReference type="AlphaFoldDB" id="A0A0F9D766"/>
<comment type="caution">
    <text evidence="1">The sequence shown here is derived from an EMBL/GenBank/DDBJ whole genome shotgun (WGS) entry which is preliminary data.</text>
</comment>
<evidence type="ECO:0000313" key="1">
    <source>
        <dbReference type="EMBL" id="KKL13641.1"/>
    </source>
</evidence>
<organism evidence="1">
    <name type="scientific">marine sediment metagenome</name>
    <dbReference type="NCBI Taxonomy" id="412755"/>
    <lineage>
        <taxon>unclassified sequences</taxon>
        <taxon>metagenomes</taxon>
        <taxon>ecological metagenomes</taxon>
    </lineage>
</organism>
<dbReference type="EMBL" id="LAZR01040776">
    <property type="protein sequence ID" value="KKL13641.1"/>
    <property type="molecule type" value="Genomic_DNA"/>
</dbReference>
<gene>
    <name evidence="1" type="ORF">LCGC14_2523720</name>
</gene>
<sequence length="153" mass="17199">MKKFILLILLVAAPTFTQERPEKEICLGIQEGCTEIDSAEVVELKLMFNSIVGNLNFWLDLRRDFDNAEEVNRRFNAFNDSIATLQIVKDATDNAVVKNLFQTKIDVTTKRRDELHSMEPGSSREQAGGAGNIISQLNFQLNSVDAAIRDLNP</sequence>
<reference evidence="1" key="1">
    <citation type="journal article" date="2015" name="Nature">
        <title>Complex archaea that bridge the gap between prokaryotes and eukaryotes.</title>
        <authorList>
            <person name="Spang A."/>
            <person name="Saw J.H."/>
            <person name="Jorgensen S.L."/>
            <person name="Zaremba-Niedzwiedzka K."/>
            <person name="Martijn J."/>
            <person name="Lind A.E."/>
            <person name="van Eijk R."/>
            <person name="Schleper C."/>
            <person name="Guy L."/>
            <person name="Ettema T.J."/>
        </authorList>
    </citation>
    <scope>NUCLEOTIDE SEQUENCE</scope>
</reference>